<accession>A0A9X1NHS4</accession>
<dbReference type="Proteomes" id="UP001138997">
    <property type="component" value="Unassembled WGS sequence"/>
</dbReference>
<dbReference type="SUPFAM" id="SSF54427">
    <property type="entry name" value="NTF2-like"/>
    <property type="match status" value="1"/>
</dbReference>
<proteinExistence type="predicted"/>
<organism evidence="2 3">
    <name type="scientific">Kineosporia babensis</name>
    <dbReference type="NCBI Taxonomy" id="499548"/>
    <lineage>
        <taxon>Bacteria</taxon>
        <taxon>Bacillati</taxon>
        <taxon>Actinomycetota</taxon>
        <taxon>Actinomycetes</taxon>
        <taxon>Kineosporiales</taxon>
        <taxon>Kineosporiaceae</taxon>
        <taxon>Kineosporia</taxon>
    </lineage>
</organism>
<comment type="caution">
    <text evidence="2">The sequence shown here is derived from an EMBL/GenBank/DDBJ whole genome shotgun (WGS) entry which is preliminary data.</text>
</comment>
<dbReference type="RefSeq" id="WP_231446660.1">
    <property type="nucleotide sequence ID" value="NZ_JAJOMB010000015.1"/>
</dbReference>
<evidence type="ECO:0000313" key="2">
    <source>
        <dbReference type="EMBL" id="MCD5314280.1"/>
    </source>
</evidence>
<evidence type="ECO:0000313" key="3">
    <source>
        <dbReference type="Proteomes" id="UP001138997"/>
    </source>
</evidence>
<protein>
    <submittedName>
        <fullName evidence="2">Nuclear transport factor 2 family protein</fullName>
    </submittedName>
</protein>
<dbReference type="AlphaFoldDB" id="A0A9X1NHS4"/>
<dbReference type="InterPro" id="IPR037401">
    <property type="entry name" value="SnoaL-like"/>
</dbReference>
<gene>
    <name evidence="2" type="ORF">LR394_25540</name>
</gene>
<dbReference type="InterPro" id="IPR032710">
    <property type="entry name" value="NTF2-like_dom_sf"/>
</dbReference>
<dbReference type="Pfam" id="PF12680">
    <property type="entry name" value="SnoaL_2"/>
    <property type="match status" value="1"/>
</dbReference>
<feature type="domain" description="SnoaL-like" evidence="1">
    <location>
        <begin position="17"/>
        <end position="108"/>
    </location>
</feature>
<name>A0A9X1NHS4_9ACTN</name>
<reference evidence="2" key="1">
    <citation type="submission" date="2021-11" db="EMBL/GenBank/DDBJ databases">
        <title>Streptomyces corallinus and Kineosporia corallina sp. nov., two new coral-derived marine actinobacteria.</title>
        <authorList>
            <person name="Buangrab K."/>
            <person name="Sutthacheep M."/>
            <person name="Yeemin T."/>
            <person name="Harunari E."/>
            <person name="Igarashi Y."/>
            <person name="Sripreechasak P."/>
            <person name="Kanchanasin P."/>
            <person name="Tanasupawat S."/>
            <person name="Phongsopitanun W."/>
        </authorList>
    </citation>
    <scope>NUCLEOTIDE SEQUENCE</scope>
    <source>
        <strain evidence="2">JCM 31032</strain>
    </source>
</reference>
<keyword evidence="3" id="KW-1185">Reference proteome</keyword>
<evidence type="ECO:0000259" key="1">
    <source>
        <dbReference type="Pfam" id="PF12680"/>
    </source>
</evidence>
<dbReference type="EMBL" id="JAJOMB010000015">
    <property type="protein sequence ID" value="MCD5314280.1"/>
    <property type="molecule type" value="Genomic_DNA"/>
</dbReference>
<sequence length="141" mass="15203">MSTVPASSNARTESTATAYFEAWTTGDVDTALKYVAPDVLALTPNGRIEGAEAFRGFVGNFTSRITRIELLKLVADDESAVLFYESDTDASQGALAAEYLTVQDGLITVARYAFDRLPFVQAAQAQQTQAQQTQAQQAQAQ</sequence>
<dbReference type="Gene3D" id="3.10.450.50">
    <property type="match status" value="1"/>
</dbReference>